<dbReference type="RefSeq" id="WP_406701137.1">
    <property type="nucleotide sequence ID" value="NZ_CP155447.1"/>
</dbReference>
<sequence>MLPAPPLRRSRDPGRKPLNDRKILTGINWEDLPAELGWGCGKTCKRYFEAWHEAGIRGRLHHLLLQELQEADQIDWFRGAATTPALTLRIEANRE</sequence>
<accession>A0AAU7CRR2</accession>
<organism evidence="1">
    <name type="scientific">Singulisphaera sp. Ch08</name>
    <dbReference type="NCBI Taxonomy" id="3120278"/>
    <lineage>
        <taxon>Bacteria</taxon>
        <taxon>Pseudomonadati</taxon>
        <taxon>Planctomycetota</taxon>
        <taxon>Planctomycetia</taxon>
        <taxon>Isosphaerales</taxon>
        <taxon>Isosphaeraceae</taxon>
        <taxon>Singulisphaera</taxon>
    </lineage>
</organism>
<evidence type="ECO:0000313" key="1">
    <source>
        <dbReference type="EMBL" id="XBH08302.1"/>
    </source>
</evidence>
<name>A0AAU7CRR2_9BACT</name>
<dbReference type="AlphaFoldDB" id="A0AAU7CRR2"/>
<dbReference type="EMBL" id="CP155447">
    <property type="protein sequence ID" value="XBH08302.1"/>
    <property type="molecule type" value="Genomic_DNA"/>
</dbReference>
<proteinExistence type="predicted"/>
<protein>
    <submittedName>
        <fullName evidence="1">Transposase</fullName>
    </submittedName>
</protein>
<gene>
    <name evidence="1" type="ORF">V5E97_06485</name>
</gene>
<reference evidence="1" key="1">
    <citation type="submission" date="2024-05" db="EMBL/GenBank/DDBJ databases">
        <title>Planctomycetes of the genus Singulisphaera possess chitinolytic capabilities.</title>
        <authorList>
            <person name="Ivanova A."/>
        </authorList>
    </citation>
    <scope>NUCLEOTIDE SEQUENCE</scope>
    <source>
        <strain evidence="1">Ch08T</strain>
    </source>
</reference>